<reference evidence="3 4" key="1">
    <citation type="submission" date="2020-08" db="EMBL/GenBank/DDBJ databases">
        <title>Cohnella phylogeny.</title>
        <authorList>
            <person name="Dunlap C."/>
        </authorList>
    </citation>
    <scope>NUCLEOTIDE SEQUENCE [LARGE SCALE GENOMIC DNA]</scope>
    <source>
        <strain evidence="3 4">DSM 28246</strain>
    </source>
</reference>
<feature type="transmembrane region" description="Helical" evidence="1">
    <location>
        <begin position="206"/>
        <end position="226"/>
    </location>
</feature>
<proteinExistence type="predicted"/>
<feature type="transmembrane region" description="Helical" evidence="1">
    <location>
        <begin position="50"/>
        <end position="72"/>
    </location>
</feature>
<sequence length="341" mass="39714">MPNKEQDRWRSDIAPYERSQFKRSLWQLANTLVPFIGLWFAAYWSLSVSYWLTLAIAIPAGGFLVRIFIIFHDCCHRSFFRSKRANAILGTITGILTLSPYAQWRHTHSIHHATSSNLDRRGVGDIWTLTVEEYLSASRTRRLAYRIYRNPVVMFVLGPVYIFLIDYRFNRRRASRSERLNTYITNAGILALAGLLSWAIGWQAYLLVQLPIFLLSGMAGIWLFYVQHTFEDSYFEQEAEWNYVSAAVHGSSYYKLPKVLHWITGNIGYHHVHHLSPRVPNYHLEKVHNGTPMLQKVQTITLLTSLKSLRFRLWHEHGKKFIGFKELRQLALPRSKSSSSL</sequence>
<dbReference type="PANTHER" id="PTHR19353:SF73">
    <property type="entry name" value="FATTY ACID DESATURASE"/>
    <property type="match status" value="1"/>
</dbReference>
<dbReference type="PANTHER" id="PTHR19353">
    <property type="entry name" value="FATTY ACID DESATURASE 2"/>
    <property type="match status" value="1"/>
</dbReference>
<evidence type="ECO:0000256" key="1">
    <source>
        <dbReference type="SAM" id="Phobius"/>
    </source>
</evidence>
<feature type="domain" description="Fatty acid desaturase" evidence="2">
    <location>
        <begin position="51"/>
        <end position="289"/>
    </location>
</feature>
<feature type="transmembrane region" description="Helical" evidence="1">
    <location>
        <begin position="84"/>
        <end position="102"/>
    </location>
</feature>
<keyword evidence="1" id="KW-1133">Transmembrane helix</keyword>
<evidence type="ECO:0000313" key="4">
    <source>
        <dbReference type="Proteomes" id="UP000547209"/>
    </source>
</evidence>
<keyword evidence="4" id="KW-1185">Reference proteome</keyword>
<dbReference type="AlphaFoldDB" id="A0A7X0RRK3"/>
<dbReference type="GO" id="GO:0016717">
    <property type="term" value="F:oxidoreductase activity, acting on paired donors, with oxidation of a pair of donors resulting in the reduction of molecular oxygen to two molecules of water"/>
    <property type="evidence" value="ECO:0007669"/>
    <property type="project" value="TreeGrafter"/>
</dbReference>
<name>A0A7X0RRK3_9BACL</name>
<organism evidence="3 4">
    <name type="scientific">Cohnella nanjingensis</name>
    <dbReference type="NCBI Taxonomy" id="1387779"/>
    <lineage>
        <taxon>Bacteria</taxon>
        <taxon>Bacillati</taxon>
        <taxon>Bacillota</taxon>
        <taxon>Bacilli</taxon>
        <taxon>Bacillales</taxon>
        <taxon>Paenibacillaceae</taxon>
        <taxon>Cohnella</taxon>
    </lineage>
</organism>
<feature type="transmembrane region" description="Helical" evidence="1">
    <location>
        <begin position="25"/>
        <end position="44"/>
    </location>
</feature>
<feature type="transmembrane region" description="Helical" evidence="1">
    <location>
        <begin position="181"/>
        <end position="200"/>
    </location>
</feature>
<dbReference type="Pfam" id="PF00487">
    <property type="entry name" value="FA_desaturase"/>
    <property type="match status" value="1"/>
</dbReference>
<gene>
    <name evidence="3" type="ORF">H7C19_11025</name>
</gene>
<dbReference type="CDD" id="cd03507">
    <property type="entry name" value="Delta12-FADS-like"/>
    <property type="match status" value="1"/>
</dbReference>
<feature type="transmembrane region" description="Helical" evidence="1">
    <location>
        <begin position="152"/>
        <end position="169"/>
    </location>
</feature>
<protein>
    <submittedName>
        <fullName evidence="3">Fatty acid desaturase</fullName>
    </submittedName>
</protein>
<keyword evidence="1" id="KW-0472">Membrane</keyword>
<comment type="caution">
    <text evidence="3">The sequence shown here is derived from an EMBL/GenBank/DDBJ whole genome shotgun (WGS) entry which is preliminary data.</text>
</comment>
<evidence type="ECO:0000259" key="2">
    <source>
        <dbReference type="Pfam" id="PF00487"/>
    </source>
</evidence>
<dbReference type="Proteomes" id="UP000547209">
    <property type="component" value="Unassembled WGS sequence"/>
</dbReference>
<dbReference type="GO" id="GO:0006629">
    <property type="term" value="P:lipid metabolic process"/>
    <property type="evidence" value="ECO:0007669"/>
    <property type="project" value="InterPro"/>
</dbReference>
<evidence type="ECO:0000313" key="3">
    <source>
        <dbReference type="EMBL" id="MBB6671221.1"/>
    </source>
</evidence>
<dbReference type="InterPro" id="IPR012171">
    <property type="entry name" value="Fatty_acid_desaturase"/>
</dbReference>
<accession>A0A7X0RRK3</accession>
<dbReference type="GO" id="GO:0016020">
    <property type="term" value="C:membrane"/>
    <property type="evidence" value="ECO:0007669"/>
    <property type="project" value="TreeGrafter"/>
</dbReference>
<dbReference type="InterPro" id="IPR005804">
    <property type="entry name" value="FA_desaturase_dom"/>
</dbReference>
<keyword evidence="1" id="KW-0812">Transmembrane</keyword>
<dbReference type="RefSeq" id="WP_185142703.1">
    <property type="nucleotide sequence ID" value="NZ_JACJVP010000018.1"/>
</dbReference>
<dbReference type="EMBL" id="JACJVP010000018">
    <property type="protein sequence ID" value="MBB6671221.1"/>
    <property type="molecule type" value="Genomic_DNA"/>
</dbReference>